<dbReference type="InterPro" id="IPR018490">
    <property type="entry name" value="cNMP-bd_dom_sf"/>
</dbReference>
<dbReference type="Pfam" id="PF02197">
    <property type="entry name" value="RIIa"/>
    <property type="match status" value="1"/>
</dbReference>
<keyword evidence="4" id="KW-0597">Phosphoprotein</keyword>
<evidence type="ECO:0000256" key="3">
    <source>
        <dbReference type="ARBA" id="ARBA00022475"/>
    </source>
</evidence>
<feature type="transmembrane region" description="Helical" evidence="14">
    <location>
        <begin position="391"/>
        <end position="411"/>
    </location>
</feature>
<evidence type="ECO:0000256" key="13">
    <source>
        <dbReference type="SAM" id="MobiDB-lite"/>
    </source>
</evidence>
<dbReference type="InterPro" id="IPR018488">
    <property type="entry name" value="cNMP-bd_CS"/>
</dbReference>
<dbReference type="Proteomes" id="UP000694557">
    <property type="component" value="Unassembled WGS sequence"/>
</dbReference>
<keyword evidence="8" id="KW-0007">Acetylation</keyword>
<dbReference type="AlphaFoldDB" id="A0A8C7HKD7"/>
<evidence type="ECO:0000256" key="10">
    <source>
        <dbReference type="ARBA" id="ARBA00023149"/>
    </source>
</evidence>
<evidence type="ECO:0000256" key="5">
    <source>
        <dbReference type="ARBA" id="ARBA00022566"/>
    </source>
</evidence>
<feature type="transmembrane region" description="Helical" evidence="14">
    <location>
        <begin position="355"/>
        <end position="379"/>
    </location>
</feature>
<dbReference type="Ensembl" id="ENSOKIT00005063222.1">
    <property type="protein sequence ID" value="ENSOKIP00005059472.1"/>
    <property type="gene ID" value="ENSOKIG00005025442.1"/>
</dbReference>
<dbReference type="Gene3D" id="2.60.120.10">
    <property type="entry name" value="Jelly Rolls"/>
    <property type="match status" value="1"/>
</dbReference>
<feature type="transmembrane region" description="Helical" evidence="14">
    <location>
        <begin position="327"/>
        <end position="349"/>
    </location>
</feature>
<dbReference type="SMART" id="SM00100">
    <property type="entry name" value="cNMP"/>
    <property type="match status" value="1"/>
</dbReference>
<comment type="similarity">
    <text evidence="2">Belongs to the cAMP-dependent kinase regulatory chain family.</text>
</comment>
<protein>
    <recommendedName>
        <fullName evidence="12">cAMP-dependent protein kinase type I-alpha regulatory subunit</fullName>
    </recommendedName>
</protein>
<feature type="transmembrane region" description="Helical" evidence="14">
    <location>
        <begin position="295"/>
        <end position="315"/>
    </location>
</feature>
<feature type="domain" description="Cyclic nucleotide-binding" evidence="15">
    <location>
        <begin position="149"/>
        <end position="264"/>
    </location>
</feature>
<feature type="region of interest" description="Disordered" evidence="13">
    <location>
        <begin position="61"/>
        <end position="94"/>
    </location>
</feature>
<evidence type="ECO:0000313" key="16">
    <source>
        <dbReference type="Ensembl" id="ENSOKIP00005059472.1"/>
    </source>
</evidence>
<dbReference type="FunFam" id="2.60.120.10:FF:000013">
    <property type="entry name" value="cAMP-dependent protein kinase type I regulatory subunit"/>
    <property type="match status" value="1"/>
</dbReference>
<dbReference type="InterPro" id="IPR000595">
    <property type="entry name" value="cNMP-bd_dom"/>
</dbReference>
<dbReference type="GO" id="GO:0030552">
    <property type="term" value="F:cAMP binding"/>
    <property type="evidence" value="ECO:0007669"/>
    <property type="project" value="UniProtKB-KW"/>
</dbReference>
<evidence type="ECO:0000256" key="1">
    <source>
        <dbReference type="ARBA" id="ARBA00004236"/>
    </source>
</evidence>
<dbReference type="PANTHER" id="PTHR11635:SF129">
    <property type="entry name" value="CAMP-DEPENDENT PROTEIN KINASE TYPE I-ALPHA REGULATORY SUBUNIT"/>
    <property type="match status" value="1"/>
</dbReference>
<keyword evidence="11" id="KW-1015">Disulfide bond</keyword>
<dbReference type="SUPFAM" id="SSF51206">
    <property type="entry name" value="cAMP-binding domain-like"/>
    <property type="match status" value="1"/>
</dbReference>
<reference evidence="16" key="2">
    <citation type="submission" date="2025-09" db="UniProtKB">
        <authorList>
            <consortium name="Ensembl"/>
        </authorList>
    </citation>
    <scope>IDENTIFICATION</scope>
</reference>
<dbReference type="GO" id="GO:0004862">
    <property type="term" value="F:cAMP-dependent protein kinase inhibitor activity"/>
    <property type="evidence" value="ECO:0007669"/>
    <property type="project" value="TreeGrafter"/>
</dbReference>
<evidence type="ECO:0000256" key="11">
    <source>
        <dbReference type="ARBA" id="ARBA00023157"/>
    </source>
</evidence>
<evidence type="ECO:0000256" key="7">
    <source>
        <dbReference type="ARBA" id="ARBA00022741"/>
    </source>
</evidence>
<feature type="transmembrane region" description="Helical" evidence="14">
    <location>
        <begin position="455"/>
        <end position="475"/>
    </location>
</feature>
<dbReference type="Pfam" id="PF00027">
    <property type="entry name" value="cNMP_binding"/>
    <property type="match status" value="1"/>
</dbReference>
<evidence type="ECO:0000256" key="14">
    <source>
        <dbReference type="SAM" id="Phobius"/>
    </source>
</evidence>
<proteinExistence type="inferred from homology"/>
<keyword evidence="6" id="KW-0677">Repeat</keyword>
<evidence type="ECO:0000256" key="4">
    <source>
        <dbReference type="ARBA" id="ARBA00022553"/>
    </source>
</evidence>
<dbReference type="CDD" id="cd00038">
    <property type="entry name" value="CAP_ED"/>
    <property type="match status" value="1"/>
</dbReference>
<dbReference type="PROSITE" id="PS00889">
    <property type="entry name" value="CNMP_BINDING_2"/>
    <property type="match status" value="1"/>
</dbReference>
<keyword evidence="5" id="KW-0116">cAMP-binding</keyword>
<evidence type="ECO:0000256" key="6">
    <source>
        <dbReference type="ARBA" id="ARBA00022737"/>
    </source>
</evidence>
<evidence type="ECO:0000256" key="2">
    <source>
        <dbReference type="ARBA" id="ARBA00005753"/>
    </source>
</evidence>
<dbReference type="GO" id="GO:0005952">
    <property type="term" value="C:cAMP-dependent protein kinase complex"/>
    <property type="evidence" value="ECO:0007669"/>
    <property type="project" value="InterPro"/>
</dbReference>
<keyword evidence="9 14" id="KW-0472">Membrane</keyword>
<accession>A0A8C7HKD7</accession>
<dbReference type="SMART" id="SM00394">
    <property type="entry name" value="RIIa"/>
    <property type="match status" value="1"/>
</dbReference>
<comment type="subcellular location">
    <subcellularLocation>
        <location evidence="1">Cell membrane</location>
    </subcellularLocation>
</comment>
<gene>
    <name evidence="16" type="primary">LOC116359918</name>
</gene>
<dbReference type="PROSITE" id="PS50042">
    <property type="entry name" value="CNMP_BINDING_3"/>
    <property type="match status" value="1"/>
</dbReference>
<evidence type="ECO:0000256" key="9">
    <source>
        <dbReference type="ARBA" id="ARBA00023136"/>
    </source>
</evidence>
<dbReference type="GO" id="GO:0005829">
    <property type="term" value="C:cytosol"/>
    <property type="evidence" value="ECO:0007669"/>
    <property type="project" value="TreeGrafter"/>
</dbReference>
<keyword evidence="14" id="KW-0812">Transmembrane</keyword>
<evidence type="ECO:0000313" key="17">
    <source>
        <dbReference type="Proteomes" id="UP000694557"/>
    </source>
</evidence>
<dbReference type="GO" id="GO:0005886">
    <property type="term" value="C:plasma membrane"/>
    <property type="evidence" value="ECO:0007669"/>
    <property type="project" value="UniProtKB-SubCell"/>
</dbReference>
<dbReference type="CDD" id="cd12101">
    <property type="entry name" value="DD_RIalpha_PKA"/>
    <property type="match status" value="1"/>
</dbReference>
<dbReference type="SUPFAM" id="SSF47391">
    <property type="entry name" value="Dimerization-anchoring domain of cAMP-dependent PK regulatory subunit"/>
    <property type="match status" value="1"/>
</dbReference>
<dbReference type="PANTHER" id="PTHR11635">
    <property type="entry name" value="CAMP-DEPENDENT PROTEIN KINASE REGULATORY CHAIN"/>
    <property type="match status" value="1"/>
</dbReference>
<dbReference type="InterPro" id="IPR014710">
    <property type="entry name" value="RmlC-like_jellyroll"/>
</dbReference>
<keyword evidence="10" id="KW-0114">cAMP</keyword>
<dbReference type="PRINTS" id="PR00103">
    <property type="entry name" value="CAMPKINASE"/>
</dbReference>
<dbReference type="FunFam" id="1.20.890.10:FF:000001">
    <property type="entry name" value="cAMP-dependent protein kinase type I-alpha regulatory subunit"/>
    <property type="match status" value="1"/>
</dbReference>
<keyword evidence="14" id="KW-1133">Transmembrane helix</keyword>
<dbReference type="Gene3D" id="1.20.890.10">
    <property type="entry name" value="cAMP-dependent protein kinase regulatory subunit, dimerization-anchoring domain"/>
    <property type="match status" value="1"/>
</dbReference>
<reference evidence="16" key="1">
    <citation type="submission" date="2025-08" db="UniProtKB">
        <authorList>
            <consortium name="Ensembl"/>
        </authorList>
    </citation>
    <scope>IDENTIFICATION</scope>
</reference>
<feature type="transmembrane region" description="Helical" evidence="14">
    <location>
        <begin position="423"/>
        <end position="443"/>
    </location>
</feature>
<dbReference type="PROSITE" id="PS00888">
    <property type="entry name" value="CNMP_BINDING_1"/>
    <property type="match status" value="1"/>
</dbReference>
<evidence type="ECO:0000259" key="15">
    <source>
        <dbReference type="PROSITE" id="PS50042"/>
    </source>
</evidence>
<dbReference type="GeneTree" id="ENSGT00940000155148"/>
<keyword evidence="3" id="KW-1003">Cell membrane</keyword>
<name>A0A8C7HKD7_ONCKI</name>
<organism evidence="16 17">
    <name type="scientific">Oncorhynchus kisutch</name>
    <name type="common">Coho salmon</name>
    <name type="synonym">Salmo kisutch</name>
    <dbReference type="NCBI Taxonomy" id="8019"/>
    <lineage>
        <taxon>Eukaryota</taxon>
        <taxon>Metazoa</taxon>
        <taxon>Chordata</taxon>
        <taxon>Craniata</taxon>
        <taxon>Vertebrata</taxon>
        <taxon>Euteleostomi</taxon>
        <taxon>Actinopterygii</taxon>
        <taxon>Neopterygii</taxon>
        <taxon>Teleostei</taxon>
        <taxon>Protacanthopterygii</taxon>
        <taxon>Salmoniformes</taxon>
        <taxon>Salmonidae</taxon>
        <taxon>Salmoninae</taxon>
        <taxon>Oncorhynchus</taxon>
    </lineage>
</organism>
<evidence type="ECO:0000256" key="12">
    <source>
        <dbReference type="ARBA" id="ARBA00039637"/>
    </source>
</evidence>
<dbReference type="InterPro" id="IPR003117">
    <property type="entry name" value="cAMP_dep_PK_reg_su_I/II_a/b"/>
</dbReference>
<dbReference type="InterPro" id="IPR050503">
    <property type="entry name" value="cAMP-dep_PK_reg_su-like"/>
</dbReference>
<keyword evidence="17" id="KW-1185">Reference proteome</keyword>
<dbReference type="GO" id="GO:0034236">
    <property type="term" value="F:protein kinase A catalytic subunit binding"/>
    <property type="evidence" value="ECO:0007669"/>
    <property type="project" value="TreeGrafter"/>
</dbReference>
<sequence length="518" mass="60161">MASGSTSSEEERSLRECELYVQKHNIQQLLKDCIVQLCTSRPDRPMAFLREYFERLEKEEAKQILQQQKSNSRSDSREDEVSPPMNPVVKGRRRRGAISAEVYTEEDAASYVRKVRGGQPSANHASLQVIPKDYKTMAALAKAIEKNVLFAHLDDNERSDIFDAMFSVTYITGETVIQQGDEGDNFYVVDQGEMDVYVNNEWVTNIGEGGSFGELALIYGTPRAATVRAKSNVKLWGIDRDSYRRILMGSTLRKRKMYEEFLSKVSILGEESHILHDYSDQQAVQTVGEQSNNMLPTYLPTYLFTYLLTYLPIYLPTYLPTYLFTYLFTYLLTYLFTYLPIYLLTYLYTYLFTYLLTYLFTYLPTYLFTYLLTCLLTYLFTYLPTYLPTYLFTYLPTYLPTYLLTYLFAYLPICLPTYLPTYLFAYLPICLPTYLPTYLFAYLPICLPTYLPTYLFAYLPICLPTYLPTYLFAYLPICLPTYLPTYLFAYLFGVGGYVWNRVATNKPVIFPVIPPLLC</sequence>
<keyword evidence="7" id="KW-0547">Nucleotide-binding</keyword>
<evidence type="ECO:0000256" key="8">
    <source>
        <dbReference type="ARBA" id="ARBA00022990"/>
    </source>
</evidence>
<feature type="transmembrane region" description="Helical" evidence="14">
    <location>
        <begin position="481"/>
        <end position="499"/>
    </location>
</feature>